<evidence type="ECO:0000256" key="5">
    <source>
        <dbReference type="ARBA" id="ARBA00023136"/>
    </source>
</evidence>
<evidence type="ECO:0000259" key="10">
    <source>
        <dbReference type="Pfam" id="PF13886"/>
    </source>
</evidence>
<keyword evidence="12" id="KW-1185">Reference proteome</keyword>
<evidence type="ECO:0000313" key="11">
    <source>
        <dbReference type="EMBL" id="KAF9582490.1"/>
    </source>
</evidence>
<dbReference type="InterPro" id="IPR025256">
    <property type="entry name" value="TM7S3/TM198-like_dom"/>
</dbReference>
<keyword evidence="9" id="KW-0732">Signal</keyword>
<evidence type="ECO:0000256" key="6">
    <source>
        <dbReference type="ARBA" id="ARBA00049737"/>
    </source>
</evidence>
<feature type="transmembrane region" description="Helical" evidence="8">
    <location>
        <begin position="162"/>
        <end position="180"/>
    </location>
</feature>
<feature type="domain" description="TM7S3/TM198-like" evidence="10">
    <location>
        <begin position="55"/>
        <end position="235"/>
    </location>
</feature>
<reference evidence="11" key="1">
    <citation type="journal article" date="2020" name="Fungal Divers.">
        <title>Resolving the Mortierellaceae phylogeny through synthesis of multi-gene phylogenetics and phylogenomics.</title>
        <authorList>
            <person name="Vandepol N."/>
            <person name="Liber J."/>
            <person name="Desiro A."/>
            <person name="Na H."/>
            <person name="Kennedy M."/>
            <person name="Barry K."/>
            <person name="Grigoriev I.V."/>
            <person name="Miller A.N."/>
            <person name="O'Donnell K."/>
            <person name="Stajich J.E."/>
            <person name="Bonito G."/>
        </authorList>
    </citation>
    <scope>NUCLEOTIDE SEQUENCE</scope>
    <source>
        <strain evidence="11">KOD1015</strain>
    </source>
</reference>
<evidence type="ECO:0000256" key="9">
    <source>
        <dbReference type="SAM" id="SignalP"/>
    </source>
</evidence>
<evidence type="ECO:0000256" key="3">
    <source>
        <dbReference type="ARBA" id="ARBA00022692"/>
    </source>
</evidence>
<keyword evidence="5 8" id="KW-0472">Membrane</keyword>
<evidence type="ECO:0000256" key="8">
    <source>
        <dbReference type="SAM" id="Phobius"/>
    </source>
</evidence>
<accession>A0A9P6KF82</accession>
<dbReference type="Proteomes" id="UP000780801">
    <property type="component" value="Unassembled WGS sequence"/>
</dbReference>
<feature type="transmembrane region" description="Helical" evidence="8">
    <location>
        <begin position="187"/>
        <end position="204"/>
    </location>
</feature>
<evidence type="ECO:0000256" key="1">
    <source>
        <dbReference type="ARBA" id="ARBA00004141"/>
    </source>
</evidence>
<sequence>MGTSRWTVAARWKGILQLLFFCALPILAKAQQPDDGSNDGGTAIELTWERIVAGLVLMLIGVIFTFRGYRHFNFTMFLAGFIAGCVIVYSVFINVEPTQGWNYSQIIYVFGCIGGGLILGTLCFILHRYTAWLLGAVTGLTIALYILAWRSGGLIRSKGGRIGLLAGASALGVVIGLIFGRRILIPASAIVGAYIFVVGLDLFARTGFSESIAKFFTTNSTVDYQLNTNLYIMLGSDWLPKVDPSMNMIMTLVSWAADLASARTQPTPMAGTRSLTVPVATQAMSKVMVKILLKAMATISVKVITVIPLLKAVPATTTITPAATGAVDTSAVNRPSGLVQDEVYTEKAVETEPKSWNPFKKNRTGTTVTTTTLPNDELADNRVSYSSNTALNQ</sequence>
<feature type="chain" id="PRO_5040313048" description="Transmembrane protein 198" evidence="9">
    <location>
        <begin position="31"/>
        <end position="393"/>
    </location>
</feature>
<dbReference type="Pfam" id="PF13886">
    <property type="entry name" value="TM7S3_TM198"/>
    <property type="match status" value="1"/>
</dbReference>
<gene>
    <name evidence="11" type="ORF">BGW38_000142</name>
</gene>
<comment type="similarity">
    <text evidence="2">Belongs to the TMEM198 family.</text>
</comment>
<dbReference type="OrthoDB" id="102260at2759"/>
<comment type="subcellular location">
    <subcellularLocation>
        <location evidence="1">Membrane</location>
        <topology evidence="1">Multi-pass membrane protein</topology>
    </subcellularLocation>
</comment>
<feature type="transmembrane region" description="Helical" evidence="8">
    <location>
        <begin position="132"/>
        <end position="150"/>
    </location>
</feature>
<dbReference type="GO" id="GO:0005886">
    <property type="term" value="C:plasma membrane"/>
    <property type="evidence" value="ECO:0007669"/>
    <property type="project" value="TreeGrafter"/>
</dbReference>
<proteinExistence type="inferred from homology"/>
<dbReference type="PANTHER" id="PTHR31247:SF5">
    <property type="entry name" value="DUF4203 DOMAIN-CONTAINING PROTEIN"/>
    <property type="match status" value="1"/>
</dbReference>
<keyword evidence="3 8" id="KW-0812">Transmembrane</keyword>
<evidence type="ECO:0000256" key="2">
    <source>
        <dbReference type="ARBA" id="ARBA00006244"/>
    </source>
</evidence>
<dbReference type="InterPro" id="IPR040236">
    <property type="entry name" value="TMEM198"/>
</dbReference>
<protein>
    <recommendedName>
        <fullName evidence="6">Transmembrane protein 198</fullName>
    </recommendedName>
</protein>
<feature type="transmembrane region" description="Helical" evidence="8">
    <location>
        <begin position="73"/>
        <end position="93"/>
    </location>
</feature>
<feature type="signal peptide" evidence="9">
    <location>
        <begin position="1"/>
        <end position="30"/>
    </location>
</feature>
<keyword evidence="4 8" id="KW-1133">Transmembrane helix</keyword>
<name>A0A9P6KF82_9FUNG</name>
<dbReference type="EMBL" id="JAABOA010001033">
    <property type="protein sequence ID" value="KAF9582490.1"/>
    <property type="molecule type" value="Genomic_DNA"/>
</dbReference>
<evidence type="ECO:0000256" key="7">
    <source>
        <dbReference type="SAM" id="MobiDB-lite"/>
    </source>
</evidence>
<comment type="caution">
    <text evidence="11">The sequence shown here is derived from an EMBL/GenBank/DDBJ whole genome shotgun (WGS) entry which is preliminary data.</text>
</comment>
<dbReference type="AlphaFoldDB" id="A0A9P6KF82"/>
<feature type="transmembrane region" description="Helical" evidence="8">
    <location>
        <begin position="105"/>
        <end position="125"/>
    </location>
</feature>
<organism evidence="11 12">
    <name type="scientific">Lunasporangiospora selenospora</name>
    <dbReference type="NCBI Taxonomy" id="979761"/>
    <lineage>
        <taxon>Eukaryota</taxon>
        <taxon>Fungi</taxon>
        <taxon>Fungi incertae sedis</taxon>
        <taxon>Mucoromycota</taxon>
        <taxon>Mortierellomycotina</taxon>
        <taxon>Mortierellomycetes</taxon>
        <taxon>Mortierellales</taxon>
        <taxon>Mortierellaceae</taxon>
        <taxon>Lunasporangiospora</taxon>
    </lineage>
</organism>
<feature type="region of interest" description="Disordered" evidence="7">
    <location>
        <begin position="350"/>
        <end position="373"/>
    </location>
</feature>
<dbReference type="PANTHER" id="PTHR31247">
    <property type="entry name" value="TRANSMEMBRANE PROTEIN 198 FAMILY MEMBER"/>
    <property type="match status" value="1"/>
</dbReference>
<evidence type="ECO:0000256" key="4">
    <source>
        <dbReference type="ARBA" id="ARBA00022989"/>
    </source>
</evidence>
<evidence type="ECO:0000313" key="12">
    <source>
        <dbReference type="Proteomes" id="UP000780801"/>
    </source>
</evidence>
<feature type="transmembrane region" description="Helical" evidence="8">
    <location>
        <begin position="46"/>
        <end position="66"/>
    </location>
</feature>